<feature type="non-terminal residue" evidence="1">
    <location>
        <position position="1"/>
    </location>
</feature>
<proteinExistence type="predicted"/>
<name>A0A820K0M9_9BILA</name>
<dbReference type="AlphaFoldDB" id="A0A820K0M9"/>
<evidence type="ECO:0000313" key="2">
    <source>
        <dbReference type="Proteomes" id="UP000663823"/>
    </source>
</evidence>
<comment type="caution">
    <text evidence="1">The sequence shown here is derived from an EMBL/GenBank/DDBJ whole genome shotgun (WGS) entry which is preliminary data.</text>
</comment>
<evidence type="ECO:0000313" key="1">
    <source>
        <dbReference type="EMBL" id="CAF4336084.1"/>
    </source>
</evidence>
<reference evidence="1" key="1">
    <citation type="submission" date="2021-02" db="EMBL/GenBank/DDBJ databases">
        <authorList>
            <person name="Nowell W R."/>
        </authorList>
    </citation>
    <scope>NUCLEOTIDE SEQUENCE</scope>
</reference>
<protein>
    <submittedName>
        <fullName evidence="1">Uncharacterized protein</fullName>
    </submittedName>
</protein>
<dbReference type="EMBL" id="CAJOAX010058612">
    <property type="protein sequence ID" value="CAF4336084.1"/>
    <property type="molecule type" value="Genomic_DNA"/>
</dbReference>
<dbReference type="Proteomes" id="UP000663823">
    <property type="component" value="Unassembled WGS sequence"/>
</dbReference>
<accession>A0A820K0M9</accession>
<sequence length="105" mass="10894">LATINSAKGNPFRHIINKRADCAEGGQGAGEGEGCAPSDHPDKCCSDLHCVDGGCFLNGSAPFVRGYLPPPPGLVFLLLPGVFPDVFAPCCRRPCGPADLNCQPT</sequence>
<gene>
    <name evidence="1" type="ORF">OTI717_LOCUS43106</name>
</gene>
<organism evidence="1 2">
    <name type="scientific">Rotaria sordida</name>
    <dbReference type="NCBI Taxonomy" id="392033"/>
    <lineage>
        <taxon>Eukaryota</taxon>
        <taxon>Metazoa</taxon>
        <taxon>Spiralia</taxon>
        <taxon>Gnathifera</taxon>
        <taxon>Rotifera</taxon>
        <taxon>Eurotatoria</taxon>
        <taxon>Bdelloidea</taxon>
        <taxon>Philodinida</taxon>
        <taxon>Philodinidae</taxon>
        <taxon>Rotaria</taxon>
    </lineage>
</organism>